<dbReference type="AlphaFoldDB" id="A0AA87ZUJ0"/>
<evidence type="ECO:0000256" key="4">
    <source>
        <dbReference type="ARBA" id="ARBA00022989"/>
    </source>
</evidence>
<protein>
    <submittedName>
        <fullName evidence="8">Uncharacterized protein</fullName>
    </submittedName>
</protein>
<dbReference type="Pfam" id="PF06749">
    <property type="entry name" value="DUF1218"/>
    <property type="match status" value="1"/>
</dbReference>
<keyword evidence="4 7" id="KW-1133">Transmembrane helix</keyword>
<feature type="transmembrane region" description="Helical" evidence="7">
    <location>
        <begin position="94"/>
        <end position="114"/>
    </location>
</feature>
<keyword evidence="3" id="KW-0732">Signal</keyword>
<name>A0AA87ZUJ0_FICCA</name>
<evidence type="ECO:0000256" key="7">
    <source>
        <dbReference type="SAM" id="Phobius"/>
    </source>
</evidence>
<keyword evidence="9" id="KW-1185">Reference proteome</keyword>
<gene>
    <name evidence="8" type="ORF">TIFTF001_009016</name>
</gene>
<evidence type="ECO:0000313" key="9">
    <source>
        <dbReference type="Proteomes" id="UP001187192"/>
    </source>
</evidence>
<dbReference type="PANTHER" id="PTHR31769">
    <property type="entry name" value="OS07G0462200 PROTEIN-RELATED"/>
    <property type="match status" value="1"/>
</dbReference>
<keyword evidence="5 7" id="KW-0472">Membrane</keyword>
<dbReference type="GO" id="GO:0012505">
    <property type="term" value="C:endomembrane system"/>
    <property type="evidence" value="ECO:0007669"/>
    <property type="project" value="UniProtKB-SubCell"/>
</dbReference>
<evidence type="ECO:0000256" key="5">
    <source>
        <dbReference type="ARBA" id="ARBA00023136"/>
    </source>
</evidence>
<sequence length="192" mass="20936">MAFTATQLALIVTLFGVASFVLGIIAENKKLPSGTPIEGKDVVICSYPSNPFVILGYLSFAFLVASTLVGYLSLFYPYKGKSVPQSFFFKNTSFFVFFNIALFTAGLGAALTLWPTIDEQHHLKNKVYPISTTECPTAKTGLIGGAAFVSLDSSLFWLVALILATNVRDDYFFDSESDDPNKAQAIHFTAFP</sequence>
<accession>A0AA87ZUJ0</accession>
<reference evidence="8" key="1">
    <citation type="submission" date="2023-07" db="EMBL/GenBank/DDBJ databases">
        <title>draft genome sequence of fig (Ficus carica).</title>
        <authorList>
            <person name="Takahashi T."/>
            <person name="Nishimura K."/>
        </authorList>
    </citation>
    <scope>NUCLEOTIDE SEQUENCE</scope>
</reference>
<feature type="transmembrane region" description="Helical" evidence="7">
    <location>
        <begin position="142"/>
        <end position="164"/>
    </location>
</feature>
<evidence type="ECO:0000256" key="6">
    <source>
        <dbReference type="ARBA" id="ARBA00029467"/>
    </source>
</evidence>
<dbReference type="EMBL" id="BTGU01000010">
    <property type="protein sequence ID" value="GMN39785.1"/>
    <property type="molecule type" value="Genomic_DNA"/>
</dbReference>
<comment type="similarity">
    <text evidence="6">Belongs to the DESIGUAL family.</text>
</comment>
<feature type="transmembrane region" description="Helical" evidence="7">
    <location>
        <begin position="52"/>
        <end position="74"/>
    </location>
</feature>
<comment type="caution">
    <text evidence="8">The sequence shown here is derived from an EMBL/GenBank/DDBJ whole genome shotgun (WGS) entry which is preliminary data.</text>
</comment>
<evidence type="ECO:0000313" key="8">
    <source>
        <dbReference type="EMBL" id="GMN39785.1"/>
    </source>
</evidence>
<keyword evidence="2 7" id="KW-0812">Transmembrane</keyword>
<evidence type="ECO:0000256" key="2">
    <source>
        <dbReference type="ARBA" id="ARBA00022692"/>
    </source>
</evidence>
<organism evidence="8 9">
    <name type="scientific">Ficus carica</name>
    <name type="common">Common fig</name>
    <dbReference type="NCBI Taxonomy" id="3494"/>
    <lineage>
        <taxon>Eukaryota</taxon>
        <taxon>Viridiplantae</taxon>
        <taxon>Streptophyta</taxon>
        <taxon>Embryophyta</taxon>
        <taxon>Tracheophyta</taxon>
        <taxon>Spermatophyta</taxon>
        <taxon>Magnoliopsida</taxon>
        <taxon>eudicotyledons</taxon>
        <taxon>Gunneridae</taxon>
        <taxon>Pentapetalae</taxon>
        <taxon>rosids</taxon>
        <taxon>fabids</taxon>
        <taxon>Rosales</taxon>
        <taxon>Moraceae</taxon>
        <taxon>Ficeae</taxon>
        <taxon>Ficus</taxon>
    </lineage>
</organism>
<proteinExistence type="inferred from homology"/>
<comment type="subcellular location">
    <subcellularLocation>
        <location evidence="1">Endomembrane system</location>
        <topology evidence="1">Multi-pass membrane protein</topology>
    </subcellularLocation>
</comment>
<evidence type="ECO:0000256" key="3">
    <source>
        <dbReference type="ARBA" id="ARBA00022729"/>
    </source>
</evidence>
<dbReference type="InterPro" id="IPR052222">
    <property type="entry name" value="DESIGUAL"/>
</dbReference>
<evidence type="ECO:0000256" key="1">
    <source>
        <dbReference type="ARBA" id="ARBA00004127"/>
    </source>
</evidence>
<dbReference type="InterPro" id="IPR009606">
    <property type="entry name" value="DEAL/Modifying_wall_lignin1/2"/>
</dbReference>
<dbReference type="Proteomes" id="UP001187192">
    <property type="component" value="Unassembled WGS sequence"/>
</dbReference>